<sequence length="275" mass="30145">MTYSVKHAFLVGITLSTAVLGQDCGRFTVFTDRGASSNSYNCDAFVDDAMMPYLAWFNGTTTVRNLSLLKAVVTNMKKLKLTYIGQLTLTGGPASECPDKTWQFLNNSLLIGGMTVPGNATLDRTKYDNNTFYFTIPEQSNDNISVVFQSSSDEWYSEPQGWQINATKAGDGYDIAGTWIGTRPDNNYLDFPGVPGDDCWDSGPIWLGQYGYFDEYKWILVGHVSPKAANLSVIMTEIDDDGAVWHIYTNFTGKAGPKGPKLVTTGDAPTTDAHA</sequence>
<reference evidence="2 3" key="1">
    <citation type="submission" date="2016-04" db="EMBL/GenBank/DDBJ databases">
        <title>Draft genome of Fonsecaea erecta CBS 125763.</title>
        <authorList>
            <person name="Weiss V.A."/>
            <person name="Vicente V.A."/>
            <person name="Raittz R.T."/>
            <person name="Moreno L.F."/>
            <person name="De Souza E.M."/>
            <person name="Pedrosa F.O."/>
            <person name="Steffens M.B."/>
            <person name="Faoro H."/>
            <person name="Tadra-Sfeir M.Z."/>
            <person name="Najafzadeh M.J."/>
            <person name="Felipe M.S."/>
            <person name="Teixeira M."/>
            <person name="Sun J."/>
            <person name="Xi L."/>
            <person name="Gomes R."/>
            <person name="De Azevedo C.M."/>
            <person name="Salgado C.G."/>
            <person name="Da Silva M.B."/>
            <person name="Nascimento M.F."/>
            <person name="Queiroz-Telles F."/>
            <person name="Attili D.S."/>
            <person name="Gorbushina A."/>
        </authorList>
    </citation>
    <scope>NUCLEOTIDE SEQUENCE [LARGE SCALE GENOMIC DNA]</scope>
    <source>
        <strain evidence="2 3">CBS 125763</strain>
    </source>
</reference>
<dbReference type="RefSeq" id="XP_018696766.1">
    <property type="nucleotide sequence ID" value="XM_018834142.1"/>
</dbReference>
<organism evidence="2 3">
    <name type="scientific">Fonsecaea erecta</name>
    <dbReference type="NCBI Taxonomy" id="1367422"/>
    <lineage>
        <taxon>Eukaryota</taxon>
        <taxon>Fungi</taxon>
        <taxon>Dikarya</taxon>
        <taxon>Ascomycota</taxon>
        <taxon>Pezizomycotina</taxon>
        <taxon>Eurotiomycetes</taxon>
        <taxon>Chaetothyriomycetidae</taxon>
        <taxon>Chaetothyriales</taxon>
        <taxon>Herpotrichiellaceae</taxon>
        <taxon>Fonsecaea</taxon>
    </lineage>
</organism>
<comment type="caution">
    <text evidence="2">The sequence shown here is derived from an EMBL/GenBank/DDBJ whole genome shotgun (WGS) entry which is preliminary data.</text>
</comment>
<proteinExistence type="predicted"/>
<protein>
    <submittedName>
        <fullName evidence="2">Uncharacterized protein</fullName>
    </submittedName>
</protein>
<keyword evidence="3" id="KW-1185">Reference proteome</keyword>
<dbReference type="GeneID" id="30006796"/>
<evidence type="ECO:0000313" key="2">
    <source>
        <dbReference type="EMBL" id="OAP63399.1"/>
    </source>
</evidence>
<feature type="chain" id="PRO_5008098791" evidence="1">
    <location>
        <begin position="22"/>
        <end position="275"/>
    </location>
</feature>
<dbReference type="AlphaFoldDB" id="A0A178ZUG9"/>
<dbReference type="OrthoDB" id="4125219at2759"/>
<feature type="signal peptide" evidence="1">
    <location>
        <begin position="1"/>
        <end position="21"/>
    </location>
</feature>
<keyword evidence="1" id="KW-0732">Signal</keyword>
<evidence type="ECO:0000313" key="3">
    <source>
        <dbReference type="Proteomes" id="UP000078343"/>
    </source>
</evidence>
<accession>A0A178ZUG9</accession>
<name>A0A178ZUG9_9EURO</name>
<evidence type="ECO:0000256" key="1">
    <source>
        <dbReference type="SAM" id="SignalP"/>
    </source>
</evidence>
<gene>
    <name evidence="2" type="ORF">AYL99_02626</name>
</gene>
<dbReference type="EMBL" id="LVYI01000002">
    <property type="protein sequence ID" value="OAP63399.1"/>
    <property type="molecule type" value="Genomic_DNA"/>
</dbReference>
<dbReference type="Proteomes" id="UP000078343">
    <property type="component" value="Unassembled WGS sequence"/>
</dbReference>